<dbReference type="InterPro" id="IPR009050">
    <property type="entry name" value="Globin-like_sf"/>
</dbReference>
<dbReference type="RefSeq" id="WP_111477369.1">
    <property type="nucleotide sequence ID" value="NZ_QHKM01000001.1"/>
</dbReference>
<dbReference type="Gene3D" id="1.10.490.10">
    <property type="entry name" value="Globins"/>
    <property type="match status" value="1"/>
</dbReference>
<dbReference type="GO" id="GO:0019825">
    <property type="term" value="F:oxygen binding"/>
    <property type="evidence" value="ECO:0007669"/>
    <property type="project" value="InterPro"/>
</dbReference>
<evidence type="ECO:0000313" key="2">
    <source>
        <dbReference type="Proteomes" id="UP000248553"/>
    </source>
</evidence>
<dbReference type="GO" id="GO:0020037">
    <property type="term" value="F:heme binding"/>
    <property type="evidence" value="ECO:0007669"/>
    <property type="project" value="InterPro"/>
</dbReference>
<proteinExistence type="predicted"/>
<dbReference type="OrthoDB" id="886858at2"/>
<dbReference type="Proteomes" id="UP000248553">
    <property type="component" value="Unassembled WGS sequence"/>
</dbReference>
<keyword evidence="2" id="KW-1185">Reference proteome</keyword>
<dbReference type="AlphaFoldDB" id="A0A328BVI5"/>
<name>A0A328BVI5_9BACT</name>
<gene>
    <name evidence="1" type="ORF">DLM85_07250</name>
</gene>
<dbReference type="SUPFAM" id="SSF46458">
    <property type="entry name" value="Globin-like"/>
    <property type="match status" value="1"/>
</dbReference>
<evidence type="ECO:0000313" key="1">
    <source>
        <dbReference type="EMBL" id="RAK70619.1"/>
    </source>
</evidence>
<protein>
    <submittedName>
        <fullName evidence="1">Uncharacterized protein</fullName>
    </submittedName>
</protein>
<reference evidence="2" key="1">
    <citation type="submission" date="2018-05" db="EMBL/GenBank/DDBJ databases">
        <authorList>
            <person name="Nie L."/>
        </authorList>
    </citation>
    <scope>NUCLEOTIDE SEQUENCE [LARGE SCALE GENOMIC DNA]</scope>
    <source>
        <strain evidence="2">NL</strain>
    </source>
</reference>
<comment type="caution">
    <text evidence="1">The sequence shown here is derived from an EMBL/GenBank/DDBJ whole genome shotgun (WGS) entry which is preliminary data.</text>
</comment>
<organism evidence="1 2">
    <name type="scientific">Hymenobacter edaphi</name>
    <dbReference type="NCBI Taxonomy" id="2211146"/>
    <lineage>
        <taxon>Bacteria</taxon>
        <taxon>Pseudomonadati</taxon>
        <taxon>Bacteroidota</taxon>
        <taxon>Cytophagia</taxon>
        <taxon>Cytophagales</taxon>
        <taxon>Hymenobacteraceae</taxon>
        <taxon>Hymenobacter</taxon>
    </lineage>
</organism>
<accession>A0A328BVI5</accession>
<dbReference type="EMBL" id="QHKM01000001">
    <property type="protein sequence ID" value="RAK70619.1"/>
    <property type="molecule type" value="Genomic_DNA"/>
</dbReference>
<sequence length="140" mass="15405">MSLSAPASPAEAAVHLPAFVRDFHHQLGTDTLLAPLFPTAHRPLTAEEYQFWRGVLSGTCYQGRPFPRRQAPAHLLAVYERWQLLLGATLYSHLPRTQAAEALAHASNVAVLLQHLALGRPAPPAPAASRPRFPATRHWI</sequence>
<dbReference type="InterPro" id="IPR012292">
    <property type="entry name" value="Globin/Proto"/>
</dbReference>